<evidence type="ECO:0000313" key="2">
    <source>
        <dbReference type="Proteomes" id="UP000194798"/>
    </source>
</evidence>
<proteinExistence type="predicted"/>
<evidence type="ECO:0000313" key="1">
    <source>
        <dbReference type="EMBL" id="OUD13122.1"/>
    </source>
</evidence>
<dbReference type="EMBL" id="MSLT01000018">
    <property type="protein sequence ID" value="OUD13122.1"/>
    <property type="molecule type" value="Genomic_DNA"/>
</dbReference>
<accession>A0A251X675</accession>
<reference evidence="1 2" key="1">
    <citation type="submission" date="2016-12" db="EMBL/GenBank/DDBJ databases">
        <title>Thioflexothrix psekupsii D3 genome sequencing and assembly.</title>
        <authorList>
            <person name="Fomenkov A."/>
            <person name="Vincze T."/>
            <person name="Grabovich M."/>
            <person name="Anton B.P."/>
            <person name="Dubinina G."/>
            <person name="Orlova M."/>
            <person name="Belousova E."/>
            <person name="Roberts R.J."/>
        </authorList>
    </citation>
    <scope>NUCLEOTIDE SEQUENCE [LARGE SCALE GENOMIC DNA]</scope>
    <source>
        <strain evidence="1">D3</strain>
    </source>
</reference>
<gene>
    <name evidence="1" type="ORF">TPSD3_10775</name>
</gene>
<dbReference type="RefSeq" id="WP_086488569.1">
    <property type="nucleotide sequence ID" value="NZ_MSLT01000018.1"/>
</dbReference>
<comment type="caution">
    <text evidence="1">The sequence shown here is derived from an EMBL/GenBank/DDBJ whole genome shotgun (WGS) entry which is preliminary data.</text>
</comment>
<dbReference type="AlphaFoldDB" id="A0A251X675"/>
<name>A0A251X675_9GAMM</name>
<dbReference type="Proteomes" id="UP000194798">
    <property type="component" value="Unassembled WGS sequence"/>
</dbReference>
<keyword evidence="2" id="KW-1185">Reference proteome</keyword>
<sequence>MKNKYLRTAAAATNYTEIFCLDCEQVVGLEWALQHHNTYLPNTEIDHLSVCPMCGGGRVMRGAILPQDFEAIAASWDLMAAGETEISDAPSRNEQDNIVDLSHWFEAGQTATCNKPNPL</sequence>
<organism evidence="1 2">
    <name type="scientific">Thioflexithrix psekupsensis</name>
    <dbReference type="NCBI Taxonomy" id="1570016"/>
    <lineage>
        <taxon>Bacteria</taxon>
        <taxon>Pseudomonadati</taxon>
        <taxon>Pseudomonadota</taxon>
        <taxon>Gammaproteobacteria</taxon>
        <taxon>Thiotrichales</taxon>
        <taxon>Thioflexithrix</taxon>
    </lineage>
</organism>
<protein>
    <submittedName>
        <fullName evidence="1">Uncharacterized protein</fullName>
    </submittedName>
</protein>